<keyword evidence="17" id="KW-0282">Flagellum</keyword>
<dbReference type="Proteomes" id="UP001595904">
    <property type="component" value="Unassembled WGS sequence"/>
</dbReference>
<evidence type="ECO:0000256" key="4">
    <source>
        <dbReference type="ARBA" id="ARBA00022448"/>
    </source>
</evidence>
<sequence length="531" mass="57474">MKIKHYRAEDMRTALRQVRDAQGPDAVILSSRRVPGGVEVVAAVDYEGEDAATEQLAVDSGLVDTYGAERRQAQSNVSQAAPARAVQHDPALFSGASKPRTQSAPANEYMNERAELARQFAAQAQPRAQQTTNRYIEESDDGAQRYATAERSPANRAGSNERARYATEMQAASDRARYTSEAQTSASRARNSAETQAASDRARYAVEAEPVRDMDRLDLIDANSDVNEELRTLRRMLETQLATLAWNDLSRRSPIQTELLKQLTQLGLAQELATEVVTQMPTRLELAEANRLALALLARKIETTGGERWMDGGGVVALVGATGVGKTTLIAKLAARWVMRHGTRDIALISTDSVRIGAQEQVQTLGRLLGVPAYALDGSAELADVLEHLADKRLVLIDTAGLSPRDPRLEQELKLLAAASKRMETTLVLSASAQAGAIEEAVTRFAPAKPTTCVLTKLDEATSLGGAISTLIRARLPVTYVSEGQRVPEDLAPARAHQLIARAVDLSRKSGASADEDLLRRRFGTVAHAIA</sequence>
<dbReference type="RefSeq" id="WP_380595324.1">
    <property type="nucleotide sequence ID" value="NZ_JBHSDU010000002.1"/>
</dbReference>
<evidence type="ECO:0000256" key="2">
    <source>
        <dbReference type="ARBA" id="ARBA00008531"/>
    </source>
</evidence>
<evidence type="ECO:0000256" key="3">
    <source>
        <dbReference type="ARBA" id="ARBA00014919"/>
    </source>
</evidence>
<keyword evidence="17" id="KW-0966">Cell projection</keyword>
<dbReference type="Pfam" id="PF00448">
    <property type="entry name" value="SRP54"/>
    <property type="match status" value="1"/>
</dbReference>
<proteinExistence type="inferred from homology"/>
<keyword evidence="9" id="KW-0342">GTP-binding</keyword>
<keyword evidence="7" id="KW-1005">Bacterial flagellum biogenesis</keyword>
<keyword evidence="4" id="KW-0813">Transport</keyword>
<feature type="domain" description="SRP54-type proteins GTP-binding" evidence="16">
    <location>
        <begin position="313"/>
        <end position="505"/>
    </location>
</feature>
<keyword evidence="18" id="KW-1185">Reference proteome</keyword>
<organism evidence="17 18">
    <name type="scientific">Steroidobacter flavus</name>
    <dbReference type="NCBI Taxonomy" id="1842136"/>
    <lineage>
        <taxon>Bacteria</taxon>
        <taxon>Pseudomonadati</taxon>
        <taxon>Pseudomonadota</taxon>
        <taxon>Gammaproteobacteria</taxon>
        <taxon>Steroidobacterales</taxon>
        <taxon>Steroidobacteraceae</taxon>
        <taxon>Steroidobacter</taxon>
    </lineage>
</organism>
<protein>
    <recommendedName>
        <fullName evidence="3 13">Flagellar biosynthesis protein FlhF</fullName>
    </recommendedName>
</protein>
<dbReference type="SMART" id="SM00382">
    <property type="entry name" value="AAA"/>
    <property type="match status" value="1"/>
</dbReference>
<dbReference type="InterPro" id="IPR047040">
    <property type="entry name" value="FlhF__GTPase_dom"/>
</dbReference>
<dbReference type="InterPro" id="IPR000897">
    <property type="entry name" value="SRP54_GTPase_dom"/>
</dbReference>
<evidence type="ECO:0000259" key="15">
    <source>
        <dbReference type="SMART" id="SM00382"/>
    </source>
</evidence>
<evidence type="ECO:0000259" key="16">
    <source>
        <dbReference type="SMART" id="SM00962"/>
    </source>
</evidence>
<name>A0ABV8SMR9_9GAMM</name>
<evidence type="ECO:0000256" key="6">
    <source>
        <dbReference type="ARBA" id="ARBA00022741"/>
    </source>
</evidence>
<keyword evidence="11" id="KW-1006">Bacterial flagellum protein export</keyword>
<comment type="subcellular location">
    <subcellularLocation>
        <location evidence="1">Cell membrane</location>
        <topology evidence="1">Peripheral membrane protein</topology>
        <orientation evidence="1">Cytoplasmic side</orientation>
    </subcellularLocation>
</comment>
<evidence type="ECO:0000313" key="18">
    <source>
        <dbReference type="Proteomes" id="UP001595904"/>
    </source>
</evidence>
<comment type="caution">
    <text evidence="17">The sequence shown here is derived from an EMBL/GenBank/DDBJ whole genome shotgun (WGS) entry which is preliminary data.</text>
</comment>
<evidence type="ECO:0000256" key="7">
    <source>
        <dbReference type="ARBA" id="ARBA00022795"/>
    </source>
</evidence>
<dbReference type="InterPro" id="IPR020006">
    <property type="entry name" value="FlhF"/>
</dbReference>
<reference evidence="18" key="1">
    <citation type="journal article" date="2019" name="Int. J. Syst. Evol. Microbiol.">
        <title>The Global Catalogue of Microorganisms (GCM) 10K type strain sequencing project: providing services to taxonomists for standard genome sequencing and annotation.</title>
        <authorList>
            <consortium name="The Broad Institute Genomics Platform"/>
            <consortium name="The Broad Institute Genome Sequencing Center for Infectious Disease"/>
            <person name="Wu L."/>
            <person name="Ma J."/>
        </authorList>
    </citation>
    <scope>NUCLEOTIDE SEQUENCE [LARGE SCALE GENOMIC DNA]</scope>
    <source>
        <strain evidence="18">CGMCC 1.10759</strain>
    </source>
</reference>
<evidence type="ECO:0000256" key="14">
    <source>
        <dbReference type="SAM" id="MobiDB-lite"/>
    </source>
</evidence>
<dbReference type="EMBL" id="JBHSDU010000002">
    <property type="protein sequence ID" value="MFC4308267.1"/>
    <property type="molecule type" value="Genomic_DNA"/>
</dbReference>
<keyword evidence="10" id="KW-0472">Membrane</keyword>
<dbReference type="Gene3D" id="3.40.50.300">
    <property type="entry name" value="P-loop containing nucleotide triphosphate hydrolases"/>
    <property type="match status" value="1"/>
</dbReference>
<dbReference type="InterPro" id="IPR027417">
    <property type="entry name" value="P-loop_NTPase"/>
</dbReference>
<dbReference type="PANTHER" id="PTHR43134">
    <property type="entry name" value="SIGNAL RECOGNITION PARTICLE RECEPTOR SUBUNIT ALPHA"/>
    <property type="match status" value="1"/>
</dbReference>
<dbReference type="NCBIfam" id="TIGR03499">
    <property type="entry name" value="FlhF"/>
    <property type="match status" value="1"/>
</dbReference>
<evidence type="ECO:0000256" key="13">
    <source>
        <dbReference type="NCBIfam" id="TIGR03499"/>
    </source>
</evidence>
<dbReference type="InterPro" id="IPR003593">
    <property type="entry name" value="AAA+_ATPase"/>
</dbReference>
<feature type="compositionally biased region" description="Polar residues" evidence="14">
    <location>
        <begin position="180"/>
        <end position="198"/>
    </location>
</feature>
<keyword evidence="17" id="KW-0969">Cilium</keyword>
<evidence type="ECO:0000256" key="11">
    <source>
        <dbReference type="ARBA" id="ARBA00023225"/>
    </source>
</evidence>
<feature type="region of interest" description="Disordered" evidence="14">
    <location>
        <begin position="124"/>
        <end position="201"/>
    </location>
</feature>
<evidence type="ECO:0000256" key="5">
    <source>
        <dbReference type="ARBA" id="ARBA00022475"/>
    </source>
</evidence>
<evidence type="ECO:0000313" key="17">
    <source>
        <dbReference type="EMBL" id="MFC4308267.1"/>
    </source>
</evidence>
<comment type="similarity">
    <text evidence="2">Belongs to the GTP-binding SRP family.</text>
</comment>
<keyword evidence="6" id="KW-0547">Nucleotide-binding</keyword>
<keyword evidence="8" id="KW-0653">Protein transport</keyword>
<evidence type="ECO:0000256" key="12">
    <source>
        <dbReference type="ARBA" id="ARBA00025337"/>
    </source>
</evidence>
<keyword evidence="5" id="KW-1003">Cell membrane</keyword>
<dbReference type="SMART" id="SM00962">
    <property type="entry name" value="SRP54"/>
    <property type="match status" value="1"/>
</dbReference>
<feature type="domain" description="AAA+ ATPase" evidence="15">
    <location>
        <begin position="312"/>
        <end position="482"/>
    </location>
</feature>
<evidence type="ECO:0000256" key="1">
    <source>
        <dbReference type="ARBA" id="ARBA00004413"/>
    </source>
</evidence>
<evidence type="ECO:0000256" key="10">
    <source>
        <dbReference type="ARBA" id="ARBA00023136"/>
    </source>
</evidence>
<comment type="function">
    <text evidence="12">Necessary for flagellar biosynthesis. May be involved in translocation of the flagellum.</text>
</comment>
<dbReference type="PANTHER" id="PTHR43134:SF3">
    <property type="entry name" value="FLAGELLAR BIOSYNTHESIS PROTEIN FLHF"/>
    <property type="match status" value="1"/>
</dbReference>
<accession>A0ABV8SMR9</accession>
<gene>
    <name evidence="17" type="primary">flhF</name>
    <name evidence="17" type="ORF">ACFPN2_04160</name>
</gene>
<evidence type="ECO:0000256" key="8">
    <source>
        <dbReference type="ARBA" id="ARBA00022927"/>
    </source>
</evidence>
<dbReference type="Gene3D" id="1.20.120.1380">
    <property type="entry name" value="Flagellar FlhF biosynthesis protein, N domain"/>
    <property type="match status" value="1"/>
</dbReference>
<dbReference type="SUPFAM" id="SSF52540">
    <property type="entry name" value="P-loop containing nucleoside triphosphate hydrolases"/>
    <property type="match status" value="1"/>
</dbReference>
<dbReference type="CDD" id="cd17873">
    <property type="entry name" value="FlhF"/>
    <property type="match status" value="1"/>
</dbReference>
<evidence type="ECO:0000256" key="9">
    <source>
        <dbReference type="ARBA" id="ARBA00023134"/>
    </source>
</evidence>